<sequence length="115" mass="13924">MLCISIFTCRATSTQDSVYTFEAVNWHNWRTEKIQDCHYNRREYQNALLFLLKEGVIRDTVEKYLGKNEHLSSKEKDKAYYYIEWNCKTKEATYTVIITYKDDKIIKVRRSIFME</sequence>
<gene>
    <name evidence="1" type="ORF">DN068_16075</name>
</gene>
<dbReference type="Proteomes" id="UP000248745">
    <property type="component" value="Unassembled WGS sequence"/>
</dbReference>
<name>A0A2W2A8J3_9BACT</name>
<organism evidence="1 2">
    <name type="scientific">Taibaiella soli</name>
    <dbReference type="NCBI Taxonomy" id="1649169"/>
    <lineage>
        <taxon>Bacteria</taxon>
        <taxon>Pseudomonadati</taxon>
        <taxon>Bacteroidota</taxon>
        <taxon>Chitinophagia</taxon>
        <taxon>Chitinophagales</taxon>
        <taxon>Chitinophagaceae</taxon>
        <taxon>Taibaiella</taxon>
    </lineage>
</organism>
<reference evidence="1 2" key="1">
    <citation type="submission" date="2018-06" db="EMBL/GenBank/DDBJ databases">
        <title>Mucibacter soli gen. nov., sp. nov., a new member of the family Chitinophagaceae producing mucin.</title>
        <authorList>
            <person name="Kim M.-K."/>
            <person name="Park S."/>
            <person name="Kim T.-S."/>
            <person name="Joung Y."/>
            <person name="Han J.-H."/>
            <person name="Kim S.B."/>
        </authorList>
    </citation>
    <scope>NUCLEOTIDE SEQUENCE [LARGE SCALE GENOMIC DNA]</scope>
    <source>
        <strain evidence="1 2">R1-15</strain>
    </source>
</reference>
<accession>A0A2W2A8J3</accession>
<protein>
    <submittedName>
        <fullName evidence="1">Uncharacterized protein</fullName>
    </submittedName>
</protein>
<dbReference type="AlphaFoldDB" id="A0A2W2A8J3"/>
<dbReference type="EMBL" id="QKTW01000022">
    <property type="protein sequence ID" value="PZF71591.1"/>
    <property type="molecule type" value="Genomic_DNA"/>
</dbReference>
<evidence type="ECO:0000313" key="2">
    <source>
        <dbReference type="Proteomes" id="UP000248745"/>
    </source>
</evidence>
<proteinExistence type="predicted"/>
<keyword evidence="2" id="KW-1185">Reference proteome</keyword>
<comment type="caution">
    <text evidence="1">The sequence shown here is derived from an EMBL/GenBank/DDBJ whole genome shotgun (WGS) entry which is preliminary data.</text>
</comment>
<evidence type="ECO:0000313" key="1">
    <source>
        <dbReference type="EMBL" id="PZF71591.1"/>
    </source>
</evidence>